<organism evidence="1">
    <name type="scientific">uncultured Quadrisphaera sp</name>
    <dbReference type="NCBI Taxonomy" id="904978"/>
    <lineage>
        <taxon>Bacteria</taxon>
        <taxon>Bacillati</taxon>
        <taxon>Actinomycetota</taxon>
        <taxon>Actinomycetes</taxon>
        <taxon>Kineosporiales</taxon>
        <taxon>Kineosporiaceae</taxon>
        <taxon>Quadrisphaera</taxon>
        <taxon>environmental samples</taxon>
    </lineage>
</organism>
<name>A0A6J4PQJ5_9ACTN</name>
<protein>
    <submittedName>
        <fullName evidence="1">Uncharacterized protein</fullName>
    </submittedName>
</protein>
<reference evidence="1" key="1">
    <citation type="submission" date="2020-02" db="EMBL/GenBank/DDBJ databases">
        <authorList>
            <person name="Meier V. D."/>
        </authorList>
    </citation>
    <scope>NUCLEOTIDE SEQUENCE</scope>
    <source>
        <strain evidence="1">AVDCRST_MAG35</strain>
    </source>
</reference>
<dbReference type="EMBL" id="CADCUY010000360">
    <property type="protein sequence ID" value="CAA9416661.1"/>
    <property type="molecule type" value="Genomic_DNA"/>
</dbReference>
<dbReference type="AlphaFoldDB" id="A0A6J4PQJ5"/>
<evidence type="ECO:0000313" key="1">
    <source>
        <dbReference type="EMBL" id="CAA9416661.1"/>
    </source>
</evidence>
<gene>
    <name evidence="1" type="ORF">AVDCRST_MAG35-1745</name>
</gene>
<sequence length="51" mass="5345">MPASTPGDPRALQCRHCGAPRRYVRGVLVCGTCDATSSWPGTTPEPGRSST</sequence>
<proteinExistence type="predicted"/>
<accession>A0A6J4PQJ5</accession>